<organism evidence="1 2">
    <name type="scientific">Massilia terrae</name>
    <dbReference type="NCBI Taxonomy" id="1811224"/>
    <lineage>
        <taxon>Bacteria</taxon>
        <taxon>Pseudomonadati</taxon>
        <taxon>Pseudomonadota</taxon>
        <taxon>Betaproteobacteria</taxon>
        <taxon>Burkholderiales</taxon>
        <taxon>Oxalobacteraceae</taxon>
        <taxon>Telluria group</taxon>
        <taxon>Massilia</taxon>
    </lineage>
</organism>
<reference evidence="1 2" key="1">
    <citation type="submission" date="2022-08" db="EMBL/GenBank/DDBJ databases">
        <title>Reclassification of Massilia species as members of the genera Telluria, Duganella, Pseudoduganella, Mokoshia gen. nov. and Zemynaea gen. nov. using orthogonal and non-orthogonal genome-based approaches.</title>
        <authorList>
            <person name="Bowman J.P."/>
        </authorList>
    </citation>
    <scope>NUCLEOTIDE SEQUENCE [LARGE SCALE GENOMIC DNA]</scope>
    <source>
        <strain evidence="1 2">JCM 31606</strain>
    </source>
</reference>
<proteinExistence type="predicted"/>
<name>A0ABT2D2Y5_9BURK</name>
<dbReference type="Proteomes" id="UP001204621">
    <property type="component" value="Unassembled WGS sequence"/>
</dbReference>
<comment type="caution">
    <text evidence="1">The sequence shown here is derived from an EMBL/GenBank/DDBJ whole genome shotgun (WGS) entry which is preliminary data.</text>
</comment>
<sequence length="139" mass="15308">MSPASLRRIDNIRRLVMALAEDAMAPADVVRLLKVSDRAARNYLEALALAGVGQLDPSRRSHLQLHRDPAVVDAYLASLGVRTQQVSLRRSAARHCTNPGERFLHVLADDMRFPLDLHQRPAGRDPLVAALFGAACPNR</sequence>
<protein>
    <submittedName>
        <fullName evidence="1">Uncharacterized protein</fullName>
    </submittedName>
</protein>
<evidence type="ECO:0000313" key="1">
    <source>
        <dbReference type="EMBL" id="MCS0660609.1"/>
    </source>
</evidence>
<gene>
    <name evidence="1" type="ORF">NX778_21260</name>
</gene>
<keyword evidence="2" id="KW-1185">Reference proteome</keyword>
<accession>A0ABT2D2Y5</accession>
<dbReference type="RefSeq" id="WP_258813803.1">
    <property type="nucleotide sequence ID" value="NZ_JANUGU010000009.1"/>
</dbReference>
<evidence type="ECO:0000313" key="2">
    <source>
        <dbReference type="Proteomes" id="UP001204621"/>
    </source>
</evidence>
<dbReference type="EMBL" id="JANUGU010000009">
    <property type="protein sequence ID" value="MCS0660609.1"/>
    <property type="molecule type" value="Genomic_DNA"/>
</dbReference>